<protein>
    <submittedName>
        <fullName evidence="2">Uncharacterized protein</fullName>
    </submittedName>
</protein>
<reference evidence="2" key="1">
    <citation type="submission" date="2024-03" db="EMBL/GenBank/DDBJ databases">
        <title>WGS assembly of Saponaria officinalis var. Norfolk2.</title>
        <authorList>
            <person name="Jenkins J."/>
            <person name="Shu S."/>
            <person name="Grimwood J."/>
            <person name="Barry K."/>
            <person name="Goodstein D."/>
            <person name="Schmutz J."/>
            <person name="Leebens-Mack J."/>
            <person name="Osbourn A."/>
        </authorList>
    </citation>
    <scope>NUCLEOTIDE SEQUENCE [LARGE SCALE GENOMIC DNA]</scope>
    <source>
        <strain evidence="2">JIC</strain>
    </source>
</reference>
<evidence type="ECO:0000256" key="1">
    <source>
        <dbReference type="SAM" id="MobiDB-lite"/>
    </source>
</evidence>
<evidence type="ECO:0000313" key="3">
    <source>
        <dbReference type="Proteomes" id="UP001443914"/>
    </source>
</evidence>
<comment type="caution">
    <text evidence="2">The sequence shown here is derived from an EMBL/GenBank/DDBJ whole genome shotgun (WGS) entry which is preliminary data.</text>
</comment>
<gene>
    <name evidence="2" type="ORF">RND81_04G025400</name>
</gene>
<dbReference type="EMBL" id="JBDFQZ010000004">
    <property type="protein sequence ID" value="KAK9732830.1"/>
    <property type="molecule type" value="Genomic_DNA"/>
</dbReference>
<proteinExistence type="predicted"/>
<evidence type="ECO:0000313" key="2">
    <source>
        <dbReference type="EMBL" id="KAK9732830.1"/>
    </source>
</evidence>
<name>A0AAW1LI80_SAPOF</name>
<feature type="region of interest" description="Disordered" evidence="1">
    <location>
        <begin position="12"/>
        <end position="34"/>
    </location>
</feature>
<feature type="compositionally biased region" description="Polar residues" evidence="1">
    <location>
        <begin position="19"/>
        <end position="33"/>
    </location>
</feature>
<dbReference type="Proteomes" id="UP001443914">
    <property type="component" value="Unassembled WGS sequence"/>
</dbReference>
<sequence>MEGLFLKQEMNDNKENIPPSFTSSSNRMITDPSNARFHRKCSKCRGINTRIPLQDITHLFNSSTARSSSLLLRSNSMCSSLHNAVDVPKLRKRKALHVVVADHLKHSSSSKSLRMNFR</sequence>
<organism evidence="2 3">
    <name type="scientific">Saponaria officinalis</name>
    <name type="common">Common soapwort</name>
    <name type="synonym">Lychnis saponaria</name>
    <dbReference type="NCBI Taxonomy" id="3572"/>
    <lineage>
        <taxon>Eukaryota</taxon>
        <taxon>Viridiplantae</taxon>
        <taxon>Streptophyta</taxon>
        <taxon>Embryophyta</taxon>
        <taxon>Tracheophyta</taxon>
        <taxon>Spermatophyta</taxon>
        <taxon>Magnoliopsida</taxon>
        <taxon>eudicotyledons</taxon>
        <taxon>Gunneridae</taxon>
        <taxon>Pentapetalae</taxon>
        <taxon>Caryophyllales</taxon>
        <taxon>Caryophyllaceae</taxon>
        <taxon>Caryophylleae</taxon>
        <taxon>Saponaria</taxon>
    </lineage>
</organism>
<keyword evidence="3" id="KW-1185">Reference proteome</keyword>
<dbReference type="AlphaFoldDB" id="A0AAW1LI80"/>
<accession>A0AAW1LI80</accession>